<dbReference type="PANTHER" id="PTHR47672">
    <property type="entry name" value="E3 UBIQUITIN-PROTEIN LIGASE SNT2"/>
    <property type="match status" value="1"/>
</dbReference>
<feature type="region of interest" description="Disordered" evidence="5">
    <location>
        <begin position="997"/>
        <end position="1026"/>
    </location>
</feature>
<dbReference type="PROSITE" id="PS51038">
    <property type="entry name" value="BAH"/>
    <property type="match status" value="1"/>
</dbReference>
<dbReference type="SMART" id="SM00439">
    <property type="entry name" value="BAH"/>
    <property type="match status" value="1"/>
</dbReference>
<dbReference type="SUPFAM" id="SSF57716">
    <property type="entry name" value="Glucocorticoid receptor-like (DNA-binding domain)"/>
    <property type="match status" value="1"/>
</dbReference>
<evidence type="ECO:0000313" key="9">
    <source>
        <dbReference type="EMBL" id="KAH8077881.1"/>
    </source>
</evidence>
<dbReference type="GO" id="GO:0006355">
    <property type="term" value="P:regulation of DNA-templated transcription"/>
    <property type="evidence" value="ECO:0007669"/>
    <property type="project" value="InterPro"/>
</dbReference>
<keyword evidence="2 4" id="KW-0863">Zinc-finger</keyword>
<dbReference type="Gene3D" id="3.30.40.10">
    <property type="entry name" value="Zinc/RING finger domain, C3HC4 (zinc finger)"/>
    <property type="match status" value="2"/>
</dbReference>
<dbReference type="InterPro" id="IPR034732">
    <property type="entry name" value="EPHD"/>
</dbReference>
<evidence type="ECO:0000259" key="7">
    <source>
        <dbReference type="PROSITE" id="PS51038"/>
    </source>
</evidence>
<evidence type="ECO:0000256" key="3">
    <source>
        <dbReference type="ARBA" id="ARBA00022833"/>
    </source>
</evidence>
<feature type="region of interest" description="Disordered" evidence="5">
    <location>
        <begin position="320"/>
        <end position="343"/>
    </location>
</feature>
<dbReference type="GO" id="GO:0004842">
    <property type="term" value="F:ubiquitin-protein transferase activity"/>
    <property type="evidence" value="ECO:0007669"/>
    <property type="project" value="TreeGrafter"/>
</dbReference>
<feature type="region of interest" description="Disordered" evidence="5">
    <location>
        <begin position="254"/>
        <end position="294"/>
    </location>
</feature>
<dbReference type="Pfam" id="PF13832">
    <property type="entry name" value="zf-HC5HC2H_2"/>
    <property type="match status" value="1"/>
</dbReference>
<dbReference type="InterPro" id="IPR001965">
    <property type="entry name" value="Znf_PHD"/>
</dbReference>
<dbReference type="InterPro" id="IPR029617">
    <property type="entry name" value="Snt2"/>
</dbReference>
<dbReference type="Pfam" id="PF00628">
    <property type="entry name" value="PHD"/>
    <property type="match status" value="1"/>
</dbReference>
<evidence type="ECO:0008006" key="11">
    <source>
        <dbReference type="Google" id="ProtNLM"/>
    </source>
</evidence>
<evidence type="ECO:0000256" key="1">
    <source>
        <dbReference type="ARBA" id="ARBA00022723"/>
    </source>
</evidence>
<dbReference type="SUPFAM" id="SSF57903">
    <property type="entry name" value="FYVE/PHD zinc finger"/>
    <property type="match status" value="2"/>
</dbReference>
<dbReference type="InterPro" id="IPR000679">
    <property type="entry name" value="Znf_GATA"/>
</dbReference>
<feature type="region of interest" description="Disordered" evidence="5">
    <location>
        <begin position="603"/>
        <end position="633"/>
    </location>
</feature>
<dbReference type="AlphaFoldDB" id="A0A8K0XJY7"/>
<feature type="domain" description="PHD-type" evidence="8">
    <location>
        <begin position="700"/>
        <end position="845"/>
    </location>
</feature>
<dbReference type="Gene3D" id="3.30.50.10">
    <property type="entry name" value="Erythroid Transcription Factor GATA-1, subunit A"/>
    <property type="match status" value="1"/>
</dbReference>
<feature type="compositionally biased region" description="Acidic residues" evidence="5">
    <location>
        <begin position="1017"/>
        <end position="1026"/>
    </location>
</feature>
<feature type="compositionally biased region" description="Low complexity" evidence="5">
    <location>
        <begin position="901"/>
        <end position="925"/>
    </location>
</feature>
<dbReference type="PROSITE" id="PS50016">
    <property type="entry name" value="ZF_PHD_2"/>
    <property type="match status" value="1"/>
</dbReference>
<sequence>MPSPASSISTTLKSGEQVKVNDHVYCSPSWSVRDGTPYSIARIMEFLPPAGVPTFDANGKRNEPFTRVRLAWYYRPGDVSDRNVADSRLLLAAIYSEVCDINQLRAKCHVIHRDKISDLAGWKKRPDRFYFTRLFDPWIRKEFEVIQSSSVRNPPPPSKAKFMRWYFTVPEHIRETLVSRYEYVVAEKEIVPDLTDEVRNCATCDQWCPPPETVQCDRCKSFFHMLCVNPPLQAKPSRGYGWTCAPCSRQHEEEVDSHDVRMPPPVPSKPKSNAPAPRARGRPRKDRSLAEKEESVEIKHFNMWPFRYFGQYTVAEDTLSEWGEEQEKSSSANLGSPDPDDLIFPRAATRVGPKYQVNVLPLPGTDANGSSSEGEGRGGESTIEILSAVHDMSPEEMAALETYNRTLTNNKQLACNVDWLTESIRRFSEAWAARKDLATVNMQSPVRTDKWKKTEVRYMDRDWTSVEKASFEDAILSHGAELRPVRDEVGTRTMYEVVRYYGHWKNSKLGEENRRIKALRSSGLSLPERPPSRTPSDDSDSVIHSPNASQRFCISCRTQESSMWWKAPKAVHPNASLCDNCGISWRKYGELNARPIREETVVKPAKVSDKREGTPLALPNAKRPRTTSLRSTPPAAAAAVPNIRCLACHKSGPAGKVLKCRQCSFRVHAGASGADPASLTDNSWTCDLCQNETTQDASVIHDCLLCPRPRRDPKKQQLVYPPPDSFLRACKPTEGQAWVHTLCSVFVPEVQYSDATRFRLVEGISTIPLYRWTNKCTLCDQDGGAVVKCSDCPAEYHVSCAWKAQHKFGFELQAAKPNRKESTTIVQFKESSGVMNPVVTCKGHPPHRRETFGICDTTDSGESALQIYCKNYKQVPISNTHGLLRKAHRLDQIINPDGISSSSSSSLSLSHSHSLSSSPSSDSDSTLYDAGPDPKCDQCATEFSPTFYPISGAGTGAAVQMMKWLCHKCHWAEVNGSGGGGGGGRATTNGVSVSVSVNGSGGGGVNGVRSSARVWDDDAMDVDDSS</sequence>
<dbReference type="SMART" id="SM00249">
    <property type="entry name" value="PHD"/>
    <property type="match status" value="3"/>
</dbReference>
<dbReference type="Gene3D" id="1.10.10.60">
    <property type="entry name" value="Homeodomain-like"/>
    <property type="match status" value="1"/>
</dbReference>
<dbReference type="OrthoDB" id="336088at2759"/>
<keyword evidence="1" id="KW-0479">Metal-binding</keyword>
<dbReference type="SMART" id="SM00401">
    <property type="entry name" value="ZnF_GATA"/>
    <property type="match status" value="1"/>
</dbReference>
<gene>
    <name evidence="9" type="ORF">BXZ70DRAFT_1080971</name>
</gene>
<feature type="region of interest" description="Disordered" evidence="5">
    <location>
        <begin position="521"/>
        <end position="545"/>
    </location>
</feature>
<keyword evidence="10" id="KW-1185">Reference proteome</keyword>
<dbReference type="InterPro" id="IPR001025">
    <property type="entry name" value="BAH_dom"/>
</dbReference>
<dbReference type="InterPro" id="IPR043151">
    <property type="entry name" value="BAH_sf"/>
</dbReference>
<dbReference type="InterPro" id="IPR019786">
    <property type="entry name" value="Zinc_finger_PHD-type_CS"/>
</dbReference>
<organism evidence="9 10">
    <name type="scientific">Cristinia sonorae</name>
    <dbReference type="NCBI Taxonomy" id="1940300"/>
    <lineage>
        <taxon>Eukaryota</taxon>
        <taxon>Fungi</taxon>
        <taxon>Dikarya</taxon>
        <taxon>Basidiomycota</taxon>
        <taxon>Agaricomycotina</taxon>
        <taxon>Agaricomycetes</taxon>
        <taxon>Agaricomycetidae</taxon>
        <taxon>Agaricales</taxon>
        <taxon>Pleurotineae</taxon>
        <taxon>Stephanosporaceae</taxon>
        <taxon>Cristinia</taxon>
    </lineage>
</organism>
<dbReference type="Pfam" id="PF01426">
    <property type="entry name" value="BAH"/>
    <property type="match status" value="1"/>
</dbReference>
<feature type="compositionally biased region" description="Basic and acidic residues" evidence="5">
    <location>
        <begin position="603"/>
        <end position="613"/>
    </location>
</feature>
<dbReference type="PROSITE" id="PS51805">
    <property type="entry name" value="EPHD"/>
    <property type="match status" value="1"/>
</dbReference>
<dbReference type="Gene3D" id="2.30.30.490">
    <property type="match status" value="1"/>
</dbReference>
<dbReference type="CDD" id="cd15497">
    <property type="entry name" value="PHD1_Snt2p_like"/>
    <property type="match status" value="1"/>
</dbReference>
<comment type="caution">
    <text evidence="9">The sequence shown here is derived from an EMBL/GenBank/DDBJ whole genome shotgun (WGS) entry which is preliminary data.</text>
</comment>
<evidence type="ECO:0000259" key="8">
    <source>
        <dbReference type="PROSITE" id="PS51805"/>
    </source>
</evidence>
<evidence type="ECO:0000256" key="5">
    <source>
        <dbReference type="SAM" id="MobiDB-lite"/>
    </source>
</evidence>
<name>A0A8K0XJY7_9AGAR</name>
<reference evidence="9" key="1">
    <citation type="journal article" date="2021" name="New Phytol.">
        <title>Evolutionary innovations through gain and loss of genes in the ectomycorrhizal Boletales.</title>
        <authorList>
            <person name="Wu G."/>
            <person name="Miyauchi S."/>
            <person name="Morin E."/>
            <person name="Kuo A."/>
            <person name="Drula E."/>
            <person name="Varga T."/>
            <person name="Kohler A."/>
            <person name="Feng B."/>
            <person name="Cao Y."/>
            <person name="Lipzen A."/>
            <person name="Daum C."/>
            <person name="Hundley H."/>
            <person name="Pangilinan J."/>
            <person name="Johnson J."/>
            <person name="Barry K."/>
            <person name="LaButti K."/>
            <person name="Ng V."/>
            <person name="Ahrendt S."/>
            <person name="Min B."/>
            <person name="Choi I.G."/>
            <person name="Park H."/>
            <person name="Plett J.M."/>
            <person name="Magnuson J."/>
            <person name="Spatafora J.W."/>
            <person name="Nagy L.G."/>
            <person name="Henrissat B."/>
            <person name="Grigoriev I.V."/>
            <person name="Yang Z.L."/>
            <person name="Xu J."/>
            <person name="Martin F.M."/>
        </authorList>
    </citation>
    <scope>NUCLEOTIDE SEQUENCE</scope>
    <source>
        <strain evidence="9">KKN 215</strain>
    </source>
</reference>
<evidence type="ECO:0000259" key="6">
    <source>
        <dbReference type="PROSITE" id="PS50016"/>
    </source>
</evidence>
<feature type="domain" description="PHD-type" evidence="6">
    <location>
        <begin position="198"/>
        <end position="250"/>
    </location>
</feature>
<evidence type="ECO:0000256" key="4">
    <source>
        <dbReference type="PROSITE-ProRule" id="PRU00146"/>
    </source>
</evidence>
<evidence type="ECO:0000313" key="10">
    <source>
        <dbReference type="Proteomes" id="UP000813824"/>
    </source>
</evidence>
<dbReference type="EMBL" id="JAEVFJ010000061">
    <property type="protein sequence ID" value="KAH8077881.1"/>
    <property type="molecule type" value="Genomic_DNA"/>
</dbReference>
<evidence type="ECO:0000256" key="2">
    <source>
        <dbReference type="ARBA" id="ARBA00022771"/>
    </source>
</evidence>
<dbReference type="GO" id="GO:0008270">
    <property type="term" value="F:zinc ion binding"/>
    <property type="evidence" value="ECO:0007669"/>
    <property type="project" value="UniProtKB-KW"/>
</dbReference>
<accession>A0A8K0XJY7</accession>
<dbReference type="InterPro" id="IPR013083">
    <property type="entry name" value="Znf_RING/FYVE/PHD"/>
</dbReference>
<protein>
    <recommendedName>
        <fullName evidence="11">Lid2 complex component snt2</fullName>
    </recommendedName>
</protein>
<proteinExistence type="predicted"/>
<dbReference type="GO" id="GO:0036205">
    <property type="term" value="P:histone catabolic process"/>
    <property type="evidence" value="ECO:0007669"/>
    <property type="project" value="TreeGrafter"/>
</dbReference>
<feature type="region of interest" description="Disordered" evidence="5">
    <location>
        <begin position="358"/>
        <end position="379"/>
    </location>
</feature>
<dbReference type="GO" id="GO:0048189">
    <property type="term" value="C:Lid2 complex"/>
    <property type="evidence" value="ECO:0007669"/>
    <property type="project" value="TreeGrafter"/>
</dbReference>
<dbReference type="InterPro" id="IPR011011">
    <property type="entry name" value="Znf_FYVE_PHD"/>
</dbReference>
<feature type="domain" description="BAH" evidence="7">
    <location>
        <begin position="16"/>
        <end position="146"/>
    </location>
</feature>
<keyword evidence="3" id="KW-0862">Zinc</keyword>
<dbReference type="InterPro" id="IPR013088">
    <property type="entry name" value="Znf_NHR/GATA"/>
</dbReference>
<dbReference type="PROSITE" id="PS01359">
    <property type="entry name" value="ZF_PHD_1"/>
    <property type="match status" value="1"/>
</dbReference>
<dbReference type="Proteomes" id="UP000813824">
    <property type="component" value="Unassembled WGS sequence"/>
</dbReference>
<dbReference type="PANTHER" id="PTHR47672:SF1">
    <property type="entry name" value="E3 UBIQUITIN-PROTEIN LIGASE SNT2"/>
    <property type="match status" value="1"/>
</dbReference>
<dbReference type="GO" id="GO:0003682">
    <property type="term" value="F:chromatin binding"/>
    <property type="evidence" value="ECO:0007669"/>
    <property type="project" value="InterPro"/>
</dbReference>
<feature type="region of interest" description="Disordered" evidence="5">
    <location>
        <begin position="901"/>
        <end position="931"/>
    </location>
</feature>
<dbReference type="GO" id="GO:0043565">
    <property type="term" value="F:sequence-specific DNA binding"/>
    <property type="evidence" value="ECO:0007669"/>
    <property type="project" value="InterPro"/>
</dbReference>
<dbReference type="CDD" id="cd15571">
    <property type="entry name" value="ePHD"/>
    <property type="match status" value="1"/>
</dbReference>
<dbReference type="InterPro" id="IPR019787">
    <property type="entry name" value="Znf_PHD-finger"/>
</dbReference>